<organism evidence="1">
    <name type="scientific">Rhizophora mucronata</name>
    <name type="common">Asiatic mangrove</name>
    <dbReference type="NCBI Taxonomy" id="61149"/>
    <lineage>
        <taxon>Eukaryota</taxon>
        <taxon>Viridiplantae</taxon>
        <taxon>Streptophyta</taxon>
        <taxon>Embryophyta</taxon>
        <taxon>Tracheophyta</taxon>
        <taxon>Spermatophyta</taxon>
        <taxon>Magnoliopsida</taxon>
        <taxon>eudicotyledons</taxon>
        <taxon>Gunneridae</taxon>
        <taxon>Pentapetalae</taxon>
        <taxon>rosids</taxon>
        <taxon>fabids</taxon>
        <taxon>Malpighiales</taxon>
        <taxon>Rhizophoraceae</taxon>
        <taxon>Rhizophora</taxon>
    </lineage>
</organism>
<dbReference type="AlphaFoldDB" id="A0A2P2NS93"/>
<sequence>MKEFIEYIILYIKCKCIHTNEIESIAPTIADADHTAIKAPAPYKRMENISSESNCEFQISE</sequence>
<dbReference type="EMBL" id="GGEC01064895">
    <property type="protein sequence ID" value="MBX45379.1"/>
    <property type="molecule type" value="Transcribed_RNA"/>
</dbReference>
<proteinExistence type="predicted"/>
<accession>A0A2P2NS93</accession>
<reference evidence="1" key="1">
    <citation type="submission" date="2018-02" db="EMBL/GenBank/DDBJ databases">
        <title>Rhizophora mucronata_Transcriptome.</title>
        <authorList>
            <person name="Meera S.P."/>
            <person name="Sreeshan A."/>
            <person name="Augustine A."/>
        </authorList>
    </citation>
    <scope>NUCLEOTIDE SEQUENCE</scope>
    <source>
        <tissue evidence="1">Leaf</tissue>
    </source>
</reference>
<name>A0A2P2NS93_RHIMU</name>
<evidence type="ECO:0000313" key="1">
    <source>
        <dbReference type="EMBL" id="MBX45379.1"/>
    </source>
</evidence>
<protein>
    <submittedName>
        <fullName evidence="1">Uncharacterized protein</fullName>
    </submittedName>
</protein>